<reference evidence="1" key="1">
    <citation type="submission" date="2023-10" db="EMBL/GenBank/DDBJ databases">
        <title>Genome assembly of Pristionchus species.</title>
        <authorList>
            <person name="Yoshida K."/>
            <person name="Sommer R.J."/>
        </authorList>
    </citation>
    <scope>NUCLEOTIDE SEQUENCE</scope>
    <source>
        <strain evidence="1">RS0144</strain>
    </source>
</reference>
<dbReference type="AlphaFoldDB" id="A0AAV5TQ34"/>
<accession>A0AAV5TQ34</accession>
<proteinExistence type="predicted"/>
<keyword evidence="2" id="KW-1185">Reference proteome</keyword>
<sequence>RQKRQWFGGFGWPSAVVQPTFHTTSVQQPVVTQEVQQPVYQTQYAPAIVQNHEHVVDTPVYKHIQHTVAVPTPVVDPVVITPRIIVPKPSTTKISVIQRAKRQWFGGFGGWGVPSIATATVAPTVAVAPTQHVHTNIVNPAIVNTVVRPVVHTQVVQPVVHTQSTVFRPVVHEVHSNVYVPQIVHVKPTIIDEPVSVIENAKPSETKISVIQRAKRQVVLGGFPYYSGFATYAAPAAIIAPVVVPKNPSNTKISVIQRA</sequence>
<comment type="caution">
    <text evidence="1">The sequence shown here is derived from an EMBL/GenBank/DDBJ whole genome shotgun (WGS) entry which is preliminary data.</text>
</comment>
<organism evidence="1 2">
    <name type="scientific">Pristionchus entomophagus</name>
    <dbReference type="NCBI Taxonomy" id="358040"/>
    <lineage>
        <taxon>Eukaryota</taxon>
        <taxon>Metazoa</taxon>
        <taxon>Ecdysozoa</taxon>
        <taxon>Nematoda</taxon>
        <taxon>Chromadorea</taxon>
        <taxon>Rhabditida</taxon>
        <taxon>Rhabditina</taxon>
        <taxon>Diplogasteromorpha</taxon>
        <taxon>Diplogasteroidea</taxon>
        <taxon>Neodiplogasteridae</taxon>
        <taxon>Pristionchus</taxon>
    </lineage>
</organism>
<feature type="non-terminal residue" evidence="1">
    <location>
        <position position="259"/>
    </location>
</feature>
<dbReference type="EMBL" id="BTSX01000004">
    <property type="protein sequence ID" value="GMS96456.1"/>
    <property type="molecule type" value="Genomic_DNA"/>
</dbReference>
<name>A0AAV5TQ34_9BILA</name>
<dbReference type="Proteomes" id="UP001432027">
    <property type="component" value="Unassembled WGS sequence"/>
</dbReference>
<protein>
    <submittedName>
        <fullName evidence="1">Uncharacterized protein</fullName>
    </submittedName>
</protein>
<feature type="non-terminal residue" evidence="1">
    <location>
        <position position="1"/>
    </location>
</feature>
<evidence type="ECO:0000313" key="2">
    <source>
        <dbReference type="Proteomes" id="UP001432027"/>
    </source>
</evidence>
<evidence type="ECO:0000313" key="1">
    <source>
        <dbReference type="EMBL" id="GMS96456.1"/>
    </source>
</evidence>
<gene>
    <name evidence="1" type="ORF">PENTCL1PPCAC_18631</name>
</gene>